<evidence type="ECO:0000313" key="6">
    <source>
        <dbReference type="EMBL" id="QXO16581.1"/>
    </source>
</evidence>
<evidence type="ECO:0000256" key="2">
    <source>
        <dbReference type="ARBA" id="ARBA00017260"/>
    </source>
</evidence>
<accession>A0A975U8J0</accession>
<evidence type="ECO:0000256" key="4">
    <source>
        <dbReference type="ARBA" id="ARBA00023012"/>
    </source>
</evidence>
<evidence type="ECO:0000259" key="5">
    <source>
        <dbReference type="Pfam" id="PF01627"/>
    </source>
</evidence>
<dbReference type="Gene3D" id="1.20.120.160">
    <property type="entry name" value="HPT domain"/>
    <property type="match status" value="1"/>
</dbReference>
<dbReference type="GO" id="GO:0000160">
    <property type="term" value="P:phosphorelay signal transduction system"/>
    <property type="evidence" value="ECO:0007669"/>
    <property type="project" value="UniProtKB-KW"/>
</dbReference>
<dbReference type="InterPro" id="IPR053403">
    <property type="entry name" value="QS_phosphorelay_intermediate"/>
</dbReference>
<dbReference type="EMBL" id="CP076643">
    <property type="protein sequence ID" value="QXO16581.1"/>
    <property type="molecule type" value="Genomic_DNA"/>
</dbReference>
<organism evidence="6 7">
    <name type="scientific">Vibrio ostreae</name>
    <dbReference type="NCBI Taxonomy" id="2841925"/>
    <lineage>
        <taxon>Bacteria</taxon>
        <taxon>Pseudomonadati</taxon>
        <taxon>Pseudomonadota</taxon>
        <taxon>Gammaproteobacteria</taxon>
        <taxon>Vibrionales</taxon>
        <taxon>Vibrionaceae</taxon>
        <taxon>Vibrio</taxon>
    </lineage>
</organism>
<keyword evidence="7" id="KW-1185">Reference proteome</keyword>
<dbReference type="NCBIfam" id="NF041948">
    <property type="entry name" value="Phrelay_LuxU_Vib"/>
    <property type="match status" value="1"/>
</dbReference>
<dbReference type="InterPro" id="IPR008207">
    <property type="entry name" value="Sig_transdc_His_kin_Hpt_dom"/>
</dbReference>
<keyword evidence="3" id="KW-0597">Phosphoprotein</keyword>
<dbReference type="InterPro" id="IPR036641">
    <property type="entry name" value="HPT_dom_sf"/>
</dbReference>
<dbReference type="Pfam" id="PF01627">
    <property type="entry name" value="Hpt"/>
    <property type="match status" value="1"/>
</dbReference>
<keyword evidence="4" id="KW-0902">Two-component regulatory system</keyword>
<dbReference type="Proteomes" id="UP000694232">
    <property type="component" value="Chromosome 1"/>
</dbReference>
<reference evidence="6" key="1">
    <citation type="submission" date="2021-06" db="EMBL/GenBank/DDBJ databases">
        <title>Vibrio nov. sp., novel gut bacterium isolated from Yellow Sea oyster.</title>
        <authorList>
            <person name="Muhammad N."/>
            <person name="Nguyen T.H."/>
            <person name="Lee Y.-J."/>
            <person name="Ko J."/>
            <person name="Kim S.-G."/>
        </authorList>
    </citation>
    <scope>NUCLEOTIDE SEQUENCE</scope>
    <source>
        <strain evidence="6">OG9-811</strain>
    </source>
</reference>
<evidence type="ECO:0000256" key="3">
    <source>
        <dbReference type="ARBA" id="ARBA00022553"/>
    </source>
</evidence>
<protein>
    <recommendedName>
        <fullName evidence="2">Phosphorelay protein LuxU</fullName>
    </recommendedName>
</protein>
<proteinExistence type="predicted"/>
<name>A0A975U8J0_9VIBR</name>
<comment type="subunit">
    <text evidence="1">Monomer.</text>
</comment>
<dbReference type="RefSeq" id="WP_136484353.1">
    <property type="nucleotide sequence ID" value="NZ_CP076643.1"/>
</dbReference>
<dbReference type="KEGG" id="vos:KNV97_13905"/>
<dbReference type="GO" id="GO:0004672">
    <property type="term" value="F:protein kinase activity"/>
    <property type="evidence" value="ECO:0007669"/>
    <property type="project" value="UniProtKB-ARBA"/>
</dbReference>
<dbReference type="SUPFAM" id="SSF47226">
    <property type="entry name" value="Histidine-containing phosphotransfer domain, HPT domain"/>
    <property type="match status" value="1"/>
</dbReference>
<dbReference type="AlphaFoldDB" id="A0A975U8J0"/>
<evidence type="ECO:0000313" key="7">
    <source>
        <dbReference type="Proteomes" id="UP000694232"/>
    </source>
</evidence>
<feature type="domain" description="HPt" evidence="5">
    <location>
        <begin position="24"/>
        <end position="101"/>
    </location>
</feature>
<sequence>MEVLNQTKVDSLAREIGEENVPVLVEIFLGELDMYQQNLSSDQLDDKVQYLKEISHALKSSAASFGAELLCAKAAEIDSRAKSGEGIDEAHDTASMIELLERTHQRYSQLAC</sequence>
<gene>
    <name evidence="6" type="ORF">KNV97_13905</name>
</gene>
<evidence type="ECO:0000256" key="1">
    <source>
        <dbReference type="ARBA" id="ARBA00011245"/>
    </source>
</evidence>